<dbReference type="Pfam" id="PF00193">
    <property type="entry name" value="Xlink"/>
    <property type="match status" value="1"/>
</dbReference>
<dbReference type="PROSITE" id="PS50963">
    <property type="entry name" value="LINK_2"/>
    <property type="match status" value="1"/>
</dbReference>
<dbReference type="AlphaFoldDB" id="A0ABD0RTI9"/>
<dbReference type="PANTHER" id="PTHR22804:SF24">
    <property type="entry name" value="NEUROCAN CORE PROTEIN"/>
    <property type="match status" value="1"/>
</dbReference>
<reference evidence="8 9" key="1">
    <citation type="submission" date="2024-05" db="EMBL/GenBank/DDBJ databases">
        <title>Genome sequencing and assembly of Indian major carp, Cirrhinus mrigala (Hamilton, 1822).</title>
        <authorList>
            <person name="Mohindra V."/>
            <person name="Chowdhury L.M."/>
            <person name="Lal K."/>
            <person name="Jena J.K."/>
        </authorList>
    </citation>
    <scope>NUCLEOTIDE SEQUENCE [LARGE SCALE GENOMIC DNA]</scope>
    <source>
        <strain evidence="8">CM1030</strain>
        <tissue evidence="8">Blood</tissue>
    </source>
</reference>
<dbReference type="Proteomes" id="UP001529510">
    <property type="component" value="Unassembled WGS sequence"/>
</dbReference>
<feature type="domain" description="Link" evidence="7">
    <location>
        <begin position="1"/>
        <end position="93"/>
    </location>
</feature>
<evidence type="ECO:0000313" key="8">
    <source>
        <dbReference type="EMBL" id="KAL0201854.1"/>
    </source>
</evidence>
<keyword evidence="2" id="KW-0964">Secreted</keyword>
<dbReference type="Gene3D" id="3.10.100.10">
    <property type="entry name" value="Mannose-Binding Protein A, subunit A"/>
    <property type="match status" value="1"/>
</dbReference>
<protein>
    <recommendedName>
        <fullName evidence="7">Link domain-containing protein</fullName>
    </recommendedName>
</protein>
<name>A0ABD0RTI9_CIRMR</name>
<dbReference type="FunFam" id="3.10.100.10:FF:000002">
    <property type="entry name" value="Hyaluronan proteoglycan link protein 1"/>
    <property type="match status" value="1"/>
</dbReference>
<gene>
    <name evidence="8" type="ORF">M9458_005041</name>
</gene>
<evidence type="ECO:0000256" key="3">
    <source>
        <dbReference type="ARBA" id="ARBA00022737"/>
    </source>
</evidence>
<dbReference type="InterPro" id="IPR050691">
    <property type="entry name" value="Hyaluronan_bind_Proteoglycan"/>
</dbReference>
<keyword evidence="3" id="KW-0677">Repeat</keyword>
<feature type="non-terminal residue" evidence="8">
    <location>
        <position position="1"/>
    </location>
</feature>
<comment type="subcellular location">
    <subcellularLocation>
        <location evidence="1">Secreted</location>
    </subcellularLocation>
</comment>
<proteinExistence type="predicted"/>
<keyword evidence="9" id="KW-1185">Reference proteome</keyword>
<accession>A0ABD0RTI9</accession>
<evidence type="ECO:0000256" key="1">
    <source>
        <dbReference type="ARBA" id="ARBA00004613"/>
    </source>
</evidence>
<dbReference type="InterPro" id="IPR000538">
    <property type="entry name" value="Link_dom"/>
</dbReference>
<dbReference type="SMART" id="SM00445">
    <property type="entry name" value="LINK"/>
    <property type="match status" value="1"/>
</dbReference>
<comment type="caution">
    <text evidence="8">The sequence shown here is derived from an EMBL/GenBank/DDBJ whole genome shotgun (WGS) entry which is preliminary data.</text>
</comment>
<feature type="non-terminal residue" evidence="8">
    <location>
        <position position="93"/>
    </location>
</feature>
<evidence type="ECO:0000313" key="9">
    <source>
        <dbReference type="Proteomes" id="UP001529510"/>
    </source>
</evidence>
<organism evidence="8 9">
    <name type="scientific">Cirrhinus mrigala</name>
    <name type="common">Mrigala</name>
    <dbReference type="NCBI Taxonomy" id="683832"/>
    <lineage>
        <taxon>Eukaryota</taxon>
        <taxon>Metazoa</taxon>
        <taxon>Chordata</taxon>
        <taxon>Craniata</taxon>
        <taxon>Vertebrata</taxon>
        <taxon>Euteleostomi</taxon>
        <taxon>Actinopterygii</taxon>
        <taxon>Neopterygii</taxon>
        <taxon>Teleostei</taxon>
        <taxon>Ostariophysi</taxon>
        <taxon>Cypriniformes</taxon>
        <taxon>Cyprinidae</taxon>
        <taxon>Labeoninae</taxon>
        <taxon>Labeonini</taxon>
        <taxon>Cirrhinus</taxon>
    </lineage>
</organism>
<dbReference type="InterPro" id="IPR016186">
    <property type="entry name" value="C-type_lectin-like/link_sf"/>
</dbReference>
<keyword evidence="4 6" id="KW-1015">Disulfide bond</keyword>
<comment type="caution">
    <text evidence="6">Lacks conserved residue(s) required for the propagation of feature annotation.</text>
</comment>
<dbReference type="SUPFAM" id="SSF56436">
    <property type="entry name" value="C-type lectin-like"/>
    <property type="match status" value="1"/>
</dbReference>
<evidence type="ECO:0000256" key="6">
    <source>
        <dbReference type="PROSITE-ProRule" id="PRU00323"/>
    </source>
</evidence>
<evidence type="ECO:0000259" key="7">
    <source>
        <dbReference type="PROSITE" id="PS50963"/>
    </source>
</evidence>
<keyword evidence="5" id="KW-0393">Immunoglobulin domain</keyword>
<sequence length="93" mass="9809">EVFPAAVPDKLTHPEASAHCASLGGRLATVGQLYLAWRSGLDHCEPAWLSDGSVRFSVSSLRSDCPAGEPGVRTVSPTELSNGTAGFDAFCYR</sequence>
<dbReference type="EMBL" id="JAMKFB020000002">
    <property type="protein sequence ID" value="KAL0201854.1"/>
    <property type="molecule type" value="Genomic_DNA"/>
</dbReference>
<evidence type="ECO:0000256" key="4">
    <source>
        <dbReference type="ARBA" id="ARBA00023157"/>
    </source>
</evidence>
<feature type="disulfide bond" evidence="6">
    <location>
        <begin position="44"/>
        <end position="65"/>
    </location>
</feature>
<evidence type="ECO:0000256" key="5">
    <source>
        <dbReference type="ARBA" id="ARBA00023319"/>
    </source>
</evidence>
<evidence type="ECO:0000256" key="2">
    <source>
        <dbReference type="ARBA" id="ARBA00022525"/>
    </source>
</evidence>
<dbReference type="GO" id="GO:0005576">
    <property type="term" value="C:extracellular region"/>
    <property type="evidence" value="ECO:0007669"/>
    <property type="project" value="UniProtKB-SubCell"/>
</dbReference>
<dbReference type="PANTHER" id="PTHR22804">
    <property type="entry name" value="AGGRECAN/VERSICAN PROTEOGLYCAN"/>
    <property type="match status" value="1"/>
</dbReference>
<dbReference type="InterPro" id="IPR016187">
    <property type="entry name" value="CTDL_fold"/>
</dbReference>